<keyword evidence="5" id="KW-0564">Palmitate</keyword>
<dbReference type="Pfam" id="PF02321">
    <property type="entry name" value="OEP"/>
    <property type="match status" value="1"/>
</dbReference>
<keyword evidence="3" id="KW-0472">Membrane</keyword>
<keyword evidence="3" id="KW-1134">Transmembrane beta strand</keyword>
<evidence type="ECO:0000313" key="11">
    <source>
        <dbReference type="Proteomes" id="UP001595457"/>
    </source>
</evidence>
<keyword evidence="8" id="KW-0175">Coiled coil</keyword>
<evidence type="ECO:0000256" key="2">
    <source>
        <dbReference type="ARBA" id="ARBA00007613"/>
    </source>
</evidence>
<comment type="caution">
    <text evidence="10">The sequence shown here is derived from an EMBL/GenBank/DDBJ whole genome shotgun (WGS) entry which is preliminary data.</text>
</comment>
<dbReference type="PANTHER" id="PTHR30203">
    <property type="entry name" value="OUTER MEMBRANE CATION EFFLUX PROTEIN"/>
    <property type="match status" value="1"/>
</dbReference>
<feature type="coiled-coil region" evidence="8">
    <location>
        <begin position="191"/>
        <end position="218"/>
    </location>
</feature>
<evidence type="ECO:0000256" key="7">
    <source>
        <dbReference type="ARBA" id="ARBA00023288"/>
    </source>
</evidence>
<name>A0ABV7AT69_9GAMM</name>
<keyword evidence="9" id="KW-0732">Signal</keyword>
<keyword evidence="4" id="KW-0812">Transmembrane</keyword>
<evidence type="ECO:0000256" key="1">
    <source>
        <dbReference type="ARBA" id="ARBA00004442"/>
    </source>
</evidence>
<dbReference type="InterPro" id="IPR010131">
    <property type="entry name" value="MdtP/NodT-like"/>
</dbReference>
<proteinExistence type="inferred from homology"/>
<evidence type="ECO:0000256" key="8">
    <source>
        <dbReference type="SAM" id="Coils"/>
    </source>
</evidence>
<evidence type="ECO:0000256" key="4">
    <source>
        <dbReference type="ARBA" id="ARBA00022692"/>
    </source>
</evidence>
<dbReference type="SUPFAM" id="SSF56954">
    <property type="entry name" value="Outer membrane efflux proteins (OEP)"/>
    <property type="match status" value="1"/>
</dbReference>
<feature type="coiled-coil region" evidence="8">
    <location>
        <begin position="310"/>
        <end position="337"/>
    </location>
</feature>
<comment type="similarity">
    <text evidence="2">Belongs to the outer membrane factor (OMF) (TC 1.B.17) family.</text>
</comment>
<evidence type="ECO:0000256" key="3">
    <source>
        <dbReference type="ARBA" id="ARBA00022452"/>
    </source>
</evidence>
<feature type="signal peptide" evidence="9">
    <location>
        <begin position="1"/>
        <end position="29"/>
    </location>
</feature>
<dbReference type="PANTHER" id="PTHR30203:SF24">
    <property type="entry name" value="BLR4935 PROTEIN"/>
    <property type="match status" value="1"/>
</dbReference>
<evidence type="ECO:0000256" key="9">
    <source>
        <dbReference type="SAM" id="SignalP"/>
    </source>
</evidence>
<gene>
    <name evidence="10" type="ORF">ACFOJE_07030</name>
</gene>
<keyword evidence="6" id="KW-0998">Cell outer membrane</keyword>
<evidence type="ECO:0000256" key="5">
    <source>
        <dbReference type="ARBA" id="ARBA00023139"/>
    </source>
</evidence>
<accession>A0ABV7AT69</accession>
<feature type="chain" id="PRO_5047459817" evidence="9">
    <location>
        <begin position="30"/>
        <end position="417"/>
    </location>
</feature>
<dbReference type="Gene3D" id="1.20.1600.10">
    <property type="entry name" value="Outer membrane efflux proteins (OEP)"/>
    <property type="match status" value="1"/>
</dbReference>
<sequence>MISPRIPAGRPLAALLAACVLAGPSAALALTLDDALRLAASEAPSLQAQSARVEAARNAAIPADALPDPKLVLGVQSLPIEKQNRWSLTDDSMTMQMYGLMQEVPNRAKRRARAEAASAGIDRAAAERHVELLKVRAQTAQAWIAAHTVERKLALFDELLAENRLLDRTVKAQIAGGQGQAADAVAPRQEAALLAERRDELEQQRAQARASLRRWIGAAADEPLDGHLPAWRADPHTYSGHLQSHPELLAYGPKLDEAKARIDEAVAQKRPDWSWEVDYLRRGQQFGDMVNLKLTVDLPVFPGSRQNPTIAARHAEYDQLQAEREAMEREHAELLAFDLAEQQRLSRARQRYQDSLLPLAREKVELSMAGYRSGKGGLNDVLAARRELLEARLKQIDLEGLEAIAGARLHFAYGDSL</sequence>
<dbReference type="EMBL" id="JBHRSJ010000012">
    <property type="protein sequence ID" value="MFC2971966.1"/>
    <property type="molecule type" value="Genomic_DNA"/>
</dbReference>
<keyword evidence="11" id="KW-1185">Reference proteome</keyword>
<dbReference type="RefSeq" id="WP_377813586.1">
    <property type="nucleotide sequence ID" value="NZ_JBHRSJ010000012.1"/>
</dbReference>
<comment type="subcellular location">
    <subcellularLocation>
        <location evidence="1">Cell outer membrane</location>
    </subcellularLocation>
</comment>
<protein>
    <submittedName>
        <fullName evidence="10">TolC family protein</fullName>
    </submittedName>
</protein>
<evidence type="ECO:0000313" key="10">
    <source>
        <dbReference type="EMBL" id="MFC2971966.1"/>
    </source>
</evidence>
<dbReference type="InterPro" id="IPR003423">
    <property type="entry name" value="OMP_efflux"/>
</dbReference>
<evidence type="ECO:0000256" key="6">
    <source>
        <dbReference type="ARBA" id="ARBA00023237"/>
    </source>
</evidence>
<keyword evidence="7" id="KW-0449">Lipoprotein</keyword>
<dbReference type="Proteomes" id="UP001595457">
    <property type="component" value="Unassembled WGS sequence"/>
</dbReference>
<organism evidence="10 11">
    <name type="scientific">Azotobacter bryophylli</name>
    <dbReference type="NCBI Taxonomy" id="1986537"/>
    <lineage>
        <taxon>Bacteria</taxon>
        <taxon>Pseudomonadati</taxon>
        <taxon>Pseudomonadota</taxon>
        <taxon>Gammaproteobacteria</taxon>
        <taxon>Pseudomonadales</taxon>
        <taxon>Pseudomonadaceae</taxon>
        <taxon>Azotobacter</taxon>
    </lineage>
</organism>
<reference evidence="11" key="1">
    <citation type="journal article" date="2019" name="Int. J. Syst. Evol. Microbiol.">
        <title>The Global Catalogue of Microorganisms (GCM) 10K type strain sequencing project: providing services to taxonomists for standard genome sequencing and annotation.</title>
        <authorList>
            <consortium name="The Broad Institute Genomics Platform"/>
            <consortium name="The Broad Institute Genome Sequencing Center for Infectious Disease"/>
            <person name="Wu L."/>
            <person name="Ma J."/>
        </authorList>
    </citation>
    <scope>NUCLEOTIDE SEQUENCE [LARGE SCALE GENOMIC DNA]</scope>
    <source>
        <strain evidence="11">KCTC 62195</strain>
    </source>
</reference>